<dbReference type="Proteomes" id="UP000295525">
    <property type="component" value="Unassembled WGS sequence"/>
</dbReference>
<feature type="domain" description="Putative DNA-binding" evidence="1">
    <location>
        <begin position="6"/>
        <end position="98"/>
    </location>
</feature>
<dbReference type="GO" id="GO:0003677">
    <property type="term" value="F:DNA binding"/>
    <property type="evidence" value="ECO:0007669"/>
    <property type="project" value="UniProtKB-KW"/>
</dbReference>
<dbReference type="Gene3D" id="1.10.150.690">
    <property type="entry name" value="DUF2063"/>
    <property type="match status" value="1"/>
</dbReference>
<organism evidence="2 3">
    <name type="scientific">Paralcaligenes ureilyticus</name>
    <dbReference type="NCBI Taxonomy" id="627131"/>
    <lineage>
        <taxon>Bacteria</taxon>
        <taxon>Pseudomonadati</taxon>
        <taxon>Pseudomonadota</taxon>
        <taxon>Betaproteobacteria</taxon>
        <taxon>Burkholderiales</taxon>
        <taxon>Alcaligenaceae</taxon>
        <taxon>Paralcaligenes</taxon>
    </lineage>
</organism>
<protein>
    <submittedName>
        <fullName evidence="2">Putative DNA-binding protein</fullName>
    </submittedName>
</protein>
<keyword evidence="3" id="KW-1185">Reference proteome</keyword>
<dbReference type="RefSeq" id="WP_132579848.1">
    <property type="nucleotide sequence ID" value="NZ_SMAJ01000002.1"/>
</dbReference>
<dbReference type="InterPro" id="IPR044922">
    <property type="entry name" value="DUF2063_N_sf"/>
</dbReference>
<dbReference type="EMBL" id="SMAJ01000002">
    <property type="protein sequence ID" value="TCT10255.1"/>
    <property type="molecule type" value="Genomic_DNA"/>
</dbReference>
<comment type="caution">
    <text evidence="2">The sequence shown here is derived from an EMBL/GenBank/DDBJ whole genome shotgun (WGS) entry which is preliminary data.</text>
</comment>
<keyword evidence="2" id="KW-0238">DNA-binding</keyword>
<dbReference type="InterPro" id="IPR018640">
    <property type="entry name" value="DUF2063"/>
</dbReference>
<dbReference type="OrthoDB" id="4146344at2"/>
<dbReference type="Pfam" id="PF09836">
    <property type="entry name" value="DUF2063"/>
    <property type="match status" value="1"/>
</dbReference>
<evidence type="ECO:0000259" key="1">
    <source>
        <dbReference type="Pfam" id="PF09836"/>
    </source>
</evidence>
<proteinExistence type="predicted"/>
<gene>
    <name evidence="2" type="ORF">EDC26_102211</name>
</gene>
<dbReference type="AlphaFoldDB" id="A0A4R3MF89"/>
<accession>A0A4R3MF89</accession>
<reference evidence="2 3" key="1">
    <citation type="submission" date="2019-03" db="EMBL/GenBank/DDBJ databases">
        <title>Genomic Encyclopedia of Type Strains, Phase IV (KMG-IV): sequencing the most valuable type-strain genomes for metagenomic binning, comparative biology and taxonomic classification.</title>
        <authorList>
            <person name="Goeker M."/>
        </authorList>
    </citation>
    <scope>NUCLEOTIDE SEQUENCE [LARGE SCALE GENOMIC DNA]</scope>
    <source>
        <strain evidence="2 3">DSM 24591</strain>
    </source>
</reference>
<sequence>MPSLRELQCAMRRSVVERDDANTVAHIVANGIPAQERLSVYRNTFTQTLTRALRLSYPAVDRLVGQEFFDASAHEFIVRRPPQSSYLDEFGGDFADFLEGFAPAASVPYLADVARLEWAVCQALHAPDAESLAMARLSSVDATDHAHIRFVPHPSVGLVHTAFPADVIWRAVLDGGDAALAAIDLATGPAWLIIQRGSSGVDVLRLDEAPWHFVDALCSGCPLGLALDDHPGIDAPTILANMLTQGCFVSFDLAHHPGSSQPSMRLP</sequence>
<evidence type="ECO:0000313" key="3">
    <source>
        <dbReference type="Proteomes" id="UP000295525"/>
    </source>
</evidence>
<evidence type="ECO:0000313" key="2">
    <source>
        <dbReference type="EMBL" id="TCT10255.1"/>
    </source>
</evidence>
<name>A0A4R3MF89_9BURK</name>